<comment type="caution">
    <text evidence="3">The sequence shown here is derived from an EMBL/GenBank/DDBJ whole genome shotgun (WGS) entry which is preliminary data.</text>
</comment>
<dbReference type="AlphaFoldDB" id="A0A4Q5LTD0"/>
<evidence type="ECO:0000313" key="4">
    <source>
        <dbReference type="Proteomes" id="UP000293162"/>
    </source>
</evidence>
<evidence type="ECO:0000259" key="2">
    <source>
        <dbReference type="Pfam" id="PF07696"/>
    </source>
</evidence>
<dbReference type="InterPro" id="IPR011622">
    <property type="entry name" value="7TMR_DISM_rcpt_extracell_dom2"/>
</dbReference>
<keyword evidence="4" id="KW-1185">Reference proteome</keyword>
<reference evidence="3 4" key="1">
    <citation type="submission" date="2019-02" db="EMBL/GenBank/DDBJ databases">
        <title>Bacterial novel species Emticicia sp. 17J42-9 isolated from soil.</title>
        <authorList>
            <person name="Jung H.-Y."/>
        </authorList>
    </citation>
    <scope>NUCLEOTIDE SEQUENCE [LARGE SCALE GENOMIC DNA]</scope>
    <source>
        <strain evidence="3 4">17J42-9</strain>
    </source>
</reference>
<feature type="domain" description="7TM-DISM receptor extracellular" evidence="2">
    <location>
        <begin position="45"/>
        <end position="175"/>
    </location>
</feature>
<accession>A0A4Q5LTD0</accession>
<proteinExistence type="predicted"/>
<sequence>MPYVMKLKPLFTFIGIFIALINNNAYTQSPVVISSQTKAPVQATTHLEIFRDPTASIPFEEIHKQNFKPLGRDYLLLPYTNDAHWVRLKIENTNATNKDWVLQWLNPLAERLDFYISDSTQQQFTHTEYQLITRKEKKLLEFEPAFPFELAPHTSKIIYIKVLSHRGTYATISIHSPESLTKKTLNAYTEQSFTNGLLVFRFLLVIILAIFIIKLPIFRIYSLHTVFKTLVYWGLMNVTGPLFTANPDIAKK</sequence>
<dbReference type="Proteomes" id="UP000293162">
    <property type="component" value="Unassembled WGS sequence"/>
</dbReference>
<dbReference type="EMBL" id="SEWF01000070">
    <property type="protein sequence ID" value="RYU92812.1"/>
    <property type="molecule type" value="Genomic_DNA"/>
</dbReference>
<feature type="transmembrane region" description="Helical" evidence="1">
    <location>
        <begin position="198"/>
        <end position="218"/>
    </location>
</feature>
<dbReference type="Pfam" id="PF07696">
    <property type="entry name" value="7TMR-DISMED2"/>
    <property type="match status" value="1"/>
</dbReference>
<keyword evidence="1" id="KW-0812">Transmembrane</keyword>
<gene>
    <name evidence="3" type="ORF">EWM59_25180</name>
</gene>
<protein>
    <recommendedName>
        <fullName evidence="2">7TM-DISM receptor extracellular domain-containing protein</fullName>
    </recommendedName>
</protein>
<dbReference type="Gene3D" id="2.60.40.2380">
    <property type="match status" value="1"/>
</dbReference>
<keyword evidence="1" id="KW-1133">Transmembrane helix</keyword>
<evidence type="ECO:0000256" key="1">
    <source>
        <dbReference type="SAM" id="Phobius"/>
    </source>
</evidence>
<evidence type="ECO:0000313" key="3">
    <source>
        <dbReference type="EMBL" id="RYU92812.1"/>
    </source>
</evidence>
<name>A0A4Q5LTD0_9BACT</name>
<organism evidence="3 4">
    <name type="scientific">Emticicia agri</name>
    <dbReference type="NCBI Taxonomy" id="2492393"/>
    <lineage>
        <taxon>Bacteria</taxon>
        <taxon>Pseudomonadati</taxon>
        <taxon>Bacteroidota</taxon>
        <taxon>Cytophagia</taxon>
        <taxon>Cytophagales</taxon>
        <taxon>Leadbetterellaceae</taxon>
        <taxon>Emticicia</taxon>
    </lineage>
</organism>
<dbReference type="OrthoDB" id="908626at2"/>
<keyword evidence="1" id="KW-0472">Membrane</keyword>